<dbReference type="Proteomes" id="UP000827549">
    <property type="component" value="Chromosome 7"/>
</dbReference>
<evidence type="ECO:0000259" key="1">
    <source>
        <dbReference type="PROSITE" id="PS50181"/>
    </source>
</evidence>
<dbReference type="AlphaFoldDB" id="A0AAF0YGM3"/>
<dbReference type="InterPro" id="IPR001810">
    <property type="entry name" value="F-box_dom"/>
</dbReference>
<protein>
    <recommendedName>
        <fullName evidence="1">F-box domain-containing protein</fullName>
    </recommendedName>
</protein>
<dbReference type="GeneID" id="87812898"/>
<dbReference type="EMBL" id="CP086720">
    <property type="protein sequence ID" value="WOO86253.1"/>
    <property type="molecule type" value="Genomic_DNA"/>
</dbReference>
<dbReference type="PROSITE" id="PS50181">
    <property type="entry name" value="FBOX"/>
    <property type="match status" value="1"/>
</dbReference>
<proteinExistence type="predicted"/>
<organism evidence="2 3">
    <name type="scientific">Vanrija pseudolonga</name>
    <dbReference type="NCBI Taxonomy" id="143232"/>
    <lineage>
        <taxon>Eukaryota</taxon>
        <taxon>Fungi</taxon>
        <taxon>Dikarya</taxon>
        <taxon>Basidiomycota</taxon>
        <taxon>Agaricomycotina</taxon>
        <taxon>Tremellomycetes</taxon>
        <taxon>Trichosporonales</taxon>
        <taxon>Trichosporonaceae</taxon>
        <taxon>Vanrija</taxon>
    </lineage>
</organism>
<evidence type="ECO:0000313" key="3">
    <source>
        <dbReference type="Proteomes" id="UP000827549"/>
    </source>
</evidence>
<feature type="domain" description="F-box" evidence="1">
    <location>
        <begin position="12"/>
        <end position="61"/>
    </location>
</feature>
<gene>
    <name evidence="2" type="ORF">LOC62_07G009737</name>
</gene>
<keyword evidence="3" id="KW-1185">Reference proteome</keyword>
<dbReference type="RefSeq" id="XP_062632279.1">
    <property type="nucleotide sequence ID" value="XM_062776295.1"/>
</dbReference>
<evidence type="ECO:0000313" key="2">
    <source>
        <dbReference type="EMBL" id="WOO86253.1"/>
    </source>
</evidence>
<name>A0AAF0YGM3_9TREE</name>
<sequence>MSSPDPTPPRLPASLGTLPADLLLIIADDLVTRDVGALRQTCKHVNDALVDDFTKDNFTDLLILCTTAGIAALKGICASRLASTVRTLSLSIFVIAGDDEQLALVGQTRVETSRHESDQSGRELRCPCLGDDTPLALALGDVIAALPHLETVSLGHQLDLPREADRVAAALIEDDYAWTTQPTVQPTGSLALRRQEPEWLKRKVAGYDKTITDSLFRAALFGLGRAHPRRLAAGYPPVLGLTVETRRSERIVVDDGAFALTPDQRALVAPALGALETLYLELGVWDTIGYRDEIINLPSFVALCGNVRHLRLHGPEYKGMLDALNWLVPNRKLGEQRKRVKAAARAFGRVRAAANKTPAVDSSAPAPLAQLESLDIQGFPALTASDVFELVVQHPNLRRLHLYSVTLMAPGDIHCELTSEFVPKLWHGLFTALSAQFKSNGSAPTTLLVSAMSQLHDDSRCYITIKDWEHYDAKGGWCIFSAGAKTAEWWEHPDGELEGVIPVEGDDVFLQAAACLTQPFEESEPEEDAPDYRYGTLFGRIPQ</sequence>
<accession>A0AAF0YGM3</accession>
<reference evidence="2" key="1">
    <citation type="submission" date="2023-10" db="EMBL/GenBank/DDBJ databases">
        <authorList>
            <person name="Noh H."/>
        </authorList>
    </citation>
    <scope>NUCLEOTIDE SEQUENCE</scope>
    <source>
        <strain evidence="2">DUCC4014</strain>
    </source>
</reference>